<dbReference type="GO" id="GO:0005737">
    <property type="term" value="C:cytoplasm"/>
    <property type="evidence" value="ECO:0007669"/>
    <property type="project" value="TreeGrafter"/>
</dbReference>
<reference evidence="6 7" key="1">
    <citation type="journal article" date="2016" name="Nat. Commun.">
        <title>Ectomycorrhizal ecology is imprinted in the genome of the dominant symbiotic fungus Cenococcum geophilum.</title>
        <authorList>
            <consortium name="DOE Joint Genome Institute"/>
            <person name="Peter M."/>
            <person name="Kohler A."/>
            <person name="Ohm R.A."/>
            <person name="Kuo A."/>
            <person name="Krutzmann J."/>
            <person name="Morin E."/>
            <person name="Arend M."/>
            <person name="Barry K.W."/>
            <person name="Binder M."/>
            <person name="Choi C."/>
            <person name="Clum A."/>
            <person name="Copeland A."/>
            <person name="Grisel N."/>
            <person name="Haridas S."/>
            <person name="Kipfer T."/>
            <person name="LaButti K."/>
            <person name="Lindquist E."/>
            <person name="Lipzen A."/>
            <person name="Maire R."/>
            <person name="Meier B."/>
            <person name="Mihaltcheva S."/>
            <person name="Molinier V."/>
            <person name="Murat C."/>
            <person name="Poggeler S."/>
            <person name="Quandt C.A."/>
            <person name="Sperisen C."/>
            <person name="Tritt A."/>
            <person name="Tisserant E."/>
            <person name="Crous P.W."/>
            <person name="Henrissat B."/>
            <person name="Nehls U."/>
            <person name="Egli S."/>
            <person name="Spatafora J.W."/>
            <person name="Grigoriev I.V."/>
            <person name="Martin F.M."/>
        </authorList>
    </citation>
    <scope>NUCLEOTIDE SEQUENCE [LARGE SCALE GENOMIC DNA]</scope>
    <source>
        <strain evidence="6 7">CBS 459.81</strain>
    </source>
</reference>
<organism evidence="6 7">
    <name type="scientific">Lepidopterella palustris CBS 459.81</name>
    <dbReference type="NCBI Taxonomy" id="1314670"/>
    <lineage>
        <taxon>Eukaryota</taxon>
        <taxon>Fungi</taxon>
        <taxon>Dikarya</taxon>
        <taxon>Ascomycota</taxon>
        <taxon>Pezizomycotina</taxon>
        <taxon>Dothideomycetes</taxon>
        <taxon>Pleosporomycetidae</taxon>
        <taxon>Mytilinidiales</taxon>
        <taxon>Argynnaceae</taxon>
        <taxon>Lepidopterella</taxon>
    </lineage>
</organism>
<dbReference type="Gene3D" id="1.10.1200.10">
    <property type="entry name" value="ACP-like"/>
    <property type="match status" value="1"/>
</dbReference>
<dbReference type="Gene3D" id="3.30.559.30">
    <property type="entry name" value="Nonribosomal peptide synthetase, condensation domain"/>
    <property type="match status" value="2"/>
</dbReference>
<dbReference type="PROSITE" id="PS00455">
    <property type="entry name" value="AMP_BINDING"/>
    <property type="match status" value="1"/>
</dbReference>
<comment type="similarity">
    <text evidence="4">Belongs to the NRP synthetase family.</text>
</comment>
<dbReference type="InterPro" id="IPR045851">
    <property type="entry name" value="AMP-bd_C_sf"/>
</dbReference>
<dbReference type="SUPFAM" id="SSF56801">
    <property type="entry name" value="Acetyl-CoA synthetase-like"/>
    <property type="match status" value="1"/>
</dbReference>
<dbReference type="NCBIfam" id="TIGR01733">
    <property type="entry name" value="AA-adenyl-dom"/>
    <property type="match status" value="1"/>
</dbReference>
<dbReference type="SUPFAM" id="SSF52777">
    <property type="entry name" value="CoA-dependent acyltransferases"/>
    <property type="match status" value="3"/>
</dbReference>
<dbReference type="FunFam" id="1.10.1200.10:FF:000005">
    <property type="entry name" value="Nonribosomal peptide synthetase 1"/>
    <property type="match status" value="1"/>
</dbReference>
<dbReference type="InterPro" id="IPR000873">
    <property type="entry name" value="AMP-dep_synth/lig_dom"/>
</dbReference>
<dbReference type="Proteomes" id="UP000250266">
    <property type="component" value="Unassembled WGS sequence"/>
</dbReference>
<evidence type="ECO:0000256" key="2">
    <source>
        <dbReference type="ARBA" id="ARBA00022553"/>
    </source>
</evidence>
<dbReference type="GO" id="GO:0031177">
    <property type="term" value="F:phosphopantetheine binding"/>
    <property type="evidence" value="ECO:0007669"/>
    <property type="project" value="TreeGrafter"/>
</dbReference>
<dbReference type="GO" id="GO:0016874">
    <property type="term" value="F:ligase activity"/>
    <property type="evidence" value="ECO:0007669"/>
    <property type="project" value="UniProtKB-KW"/>
</dbReference>
<dbReference type="Pfam" id="PF00550">
    <property type="entry name" value="PP-binding"/>
    <property type="match status" value="1"/>
</dbReference>
<dbReference type="InterPro" id="IPR010071">
    <property type="entry name" value="AA_adenyl_dom"/>
</dbReference>
<evidence type="ECO:0000256" key="3">
    <source>
        <dbReference type="ARBA" id="ARBA00022598"/>
    </source>
</evidence>
<dbReference type="Gene3D" id="3.40.50.12780">
    <property type="entry name" value="N-terminal domain of ligase-like"/>
    <property type="match status" value="1"/>
</dbReference>
<dbReference type="InterPro" id="IPR009081">
    <property type="entry name" value="PP-bd_ACP"/>
</dbReference>
<dbReference type="InterPro" id="IPR023213">
    <property type="entry name" value="CAT-like_dom_sf"/>
</dbReference>
<keyword evidence="1" id="KW-0596">Phosphopantetheine</keyword>
<dbReference type="InterPro" id="IPR001242">
    <property type="entry name" value="Condensation_dom"/>
</dbReference>
<dbReference type="GO" id="GO:0044550">
    <property type="term" value="P:secondary metabolite biosynthetic process"/>
    <property type="evidence" value="ECO:0007669"/>
    <property type="project" value="TreeGrafter"/>
</dbReference>
<dbReference type="FunFam" id="3.30.300.30:FF:000015">
    <property type="entry name" value="Nonribosomal peptide synthase SidD"/>
    <property type="match status" value="1"/>
</dbReference>
<evidence type="ECO:0000313" key="6">
    <source>
        <dbReference type="EMBL" id="OCK74419.1"/>
    </source>
</evidence>
<keyword evidence="3" id="KW-0436">Ligase</keyword>
<name>A0A8E2JA46_9PEZI</name>
<evidence type="ECO:0000256" key="4">
    <source>
        <dbReference type="ARBA" id="ARBA00029454"/>
    </source>
</evidence>
<dbReference type="EMBL" id="KV745483">
    <property type="protein sequence ID" value="OCK74419.1"/>
    <property type="molecule type" value="Genomic_DNA"/>
</dbReference>
<dbReference type="InterPro" id="IPR020845">
    <property type="entry name" value="AMP-binding_CS"/>
</dbReference>
<gene>
    <name evidence="6" type="ORF">K432DRAFT_469641</name>
</gene>
<dbReference type="Pfam" id="PF00501">
    <property type="entry name" value="AMP-binding"/>
    <property type="match status" value="1"/>
</dbReference>
<dbReference type="PROSITE" id="PS50075">
    <property type="entry name" value="CARRIER"/>
    <property type="match status" value="1"/>
</dbReference>
<dbReference type="Pfam" id="PF00668">
    <property type="entry name" value="Condensation"/>
    <property type="match status" value="1"/>
</dbReference>
<dbReference type="Gene3D" id="3.30.559.10">
    <property type="entry name" value="Chloramphenicol acetyltransferase-like domain"/>
    <property type="match status" value="1"/>
</dbReference>
<dbReference type="InterPro" id="IPR036736">
    <property type="entry name" value="ACP-like_sf"/>
</dbReference>
<keyword evidence="2" id="KW-0597">Phosphoprotein</keyword>
<dbReference type="SUPFAM" id="SSF47336">
    <property type="entry name" value="ACP-like"/>
    <property type="match status" value="1"/>
</dbReference>
<dbReference type="InterPro" id="IPR042099">
    <property type="entry name" value="ANL_N_sf"/>
</dbReference>
<proteinExistence type="inferred from homology"/>
<evidence type="ECO:0000313" key="7">
    <source>
        <dbReference type="Proteomes" id="UP000250266"/>
    </source>
</evidence>
<evidence type="ECO:0000256" key="1">
    <source>
        <dbReference type="ARBA" id="ARBA00022450"/>
    </source>
</evidence>
<accession>A0A8E2JA46</accession>
<evidence type="ECO:0000259" key="5">
    <source>
        <dbReference type="PROSITE" id="PS50075"/>
    </source>
</evidence>
<dbReference type="CDD" id="cd05918">
    <property type="entry name" value="A_NRPS_SidN3_like"/>
    <property type="match status" value="1"/>
</dbReference>
<sequence>MSAAFSLRTFAKMKAGSCYGQDVDTINVPLDSPNVLPVACLKNRLDLSAVLRVAWALVVRAIIDTGRDMVEFPCLYLHASRSQVASSSLEHVPLAIQRCSVRLSGENDVLFVLKEEEQKLASDAIWDAWVDQESSSRSSCYMSVMVFQHHTFENDPNRTVRKGQKTTSRAAPEWDILIDARPTQSSLAPSLNYRRSIVPEDQALNLAHTFGKVLSVISSNPNVPLNHLDMLSARDKDQIWKWNRVVPETVQACIQDRIEHNFHARPGTPAVCAWDGQLTYHEIWTLSSRLARRLVNLGIGEDVVVPLLFEKSMWTPVAMVGVLRAGGAFLLLDPSLPLSRLQVMVRAAGARLLLSSFSKFELGQKLVDHVMGVNWGEMLSIGPLLGAGEGKVSPSAAAYVQFTSGSTGSPKGAIMTHSNYSSGVQHRNKLLAMGPASRVFDFASYSFDAAVENNLLTLMMGGCVCVPSDEDRINDTTGAFNRLKANSLLVTSSTINLISPDAVPGLEVLELGGEPLTAADISTWAHRVKLFGCYGPCECSVISLMVRFSEGVRSTNLGCGVGAATWIVDPNNHDRLMPIGAVGELVLEGPVVGRGYLGEPEKTAAAFIRSPKWLLGTNQGQRERGRLYKTGDLVKYNTDGTLSIVGRKDTQIKLRGQRIELGEVEHHLRRHLPSSTEATAEVITPVDGQGDATMVAFICVGETEIPGNGDDDLLGTTIPQPLRSMITHAKRELREVLPKYMLPAAYIPLRGLPKTISCKTDRKALRQLGSTLSIKQLTAFVKMDDAVSAPPDPPTTSMERKLQAIWAKILLLEPDQIGRASNFFWLGGNSISAMQLAAVAREEGISVTVADTLRHSQLSKLASVAEAAVSKHQPAYKKYSSLQVPDTDSFLRDVVCANLSLDLTNIEDVSRATDYQISCWGWGLLRRPGGINFITLDVSEPLDPKQVEAACSRLVAHHQILRTTFLVHQHQVLQVALKEVRLHFTHHLCTESIEATTAAMIEKEKSQPINPREGMVRFVLLRQNSISRLILRLSAAQYDGTSLGFICKDFGPAYFAEPLVAKPTLGEYIWASSHVADQAQQFWASLLRGSQMTRIVGYSKPSYKNLTTGVITRMIPTESTRSHGDITAATTIKAAWAVVLAEMSGTTDIVFGSTIAGRNSPFPGVESIDGPCIGHIPVRVRLQTRMTVLDLLKEAQEQYISAIPFEMLGYNTIVERCTEWPRWDRLSSIVLYQNLDESTTDSVTIAGNPVKINEIVFSTDRADVLIYFEPQGLETVARIRFCPDVLPVSFAQELLDRLCFHIQDFHRDPSAPLRLLSGPRCTPRIPLDAESVATGNTRNAATQHKANLISPLGSEDYSARIHETIKEAWVSVMACDQADVYKYREAQTPFFDVWGHLIAAHGLADFYCGRGFDVTLEDLMENPTINLQSSLLQRLALFTNV</sequence>
<protein>
    <submittedName>
        <fullName evidence="6">Acetyl-CoA synthetase-like protein</fullName>
    </submittedName>
</protein>
<feature type="domain" description="Carrier" evidence="5">
    <location>
        <begin position="793"/>
        <end position="872"/>
    </location>
</feature>
<dbReference type="FunFam" id="3.40.50.12780:FF:000014">
    <property type="entry name" value="Nonribosomal peptide synthetase 1"/>
    <property type="match status" value="1"/>
</dbReference>
<dbReference type="GO" id="GO:0043041">
    <property type="term" value="P:amino acid activation for nonribosomal peptide biosynthetic process"/>
    <property type="evidence" value="ECO:0007669"/>
    <property type="project" value="TreeGrafter"/>
</dbReference>
<keyword evidence="7" id="KW-1185">Reference proteome</keyword>
<dbReference type="Gene3D" id="3.30.300.30">
    <property type="match status" value="1"/>
</dbReference>
<dbReference type="PANTHER" id="PTHR45527">
    <property type="entry name" value="NONRIBOSOMAL PEPTIDE SYNTHETASE"/>
    <property type="match status" value="1"/>
</dbReference>
<dbReference type="OrthoDB" id="416786at2759"/>
<dbReference type="PANTHER" id="PTHR45527:SF3">
    <property type="entry name" value="SIDEROPHORE SYNTHETASE (EUROFUNG)"/>
    <property type="match status" value="1"/>
</dbReference>